<evidence type="ECO:0000313" key="3">
    <source>
        <dbReference type="Proteomes" id="UP001501710"/>
    </source>
</evidence>
<feature type="chain" id="PRO_5045667708" evidence="1">
    <location>
        <begin position="23"/>
        <end position="136"/>
    </location>
</feature>
<keyword evidence="3" id="KW-1185">Reference proteome</keyword>
<dbReference type="RefSeq" id="WP_344900392.1">
    <property type="nucleotide sequence ID" value="NZ_BAABAS010000016.1"/>
</dbReference>
<reference evidence="3" key="1">
    <citation type="journal article" date="2019" name="Int. J. Syst. Evol. Microbiol.">
        <title>The Global Catalogue of Microorganisms (GCM) 10K type strain sequencing project: providing services to taxonomists for standard genome sequencing and annotation.</title>
        <authorList>
            <consortium name="The Broad Institute Genomics Platform"/>
            <consortium name="The Broad Institute Genome Sequencing Center for Infectious Disease"/>
            <person name="Wu L."/>
            <person name="Ma J."/>
        </authorList>
    </citation>
    <scope>NUCLEOTIDE SEQUENCE [LARGE SCALE GENOMIC DNA]</scope>
    <source>
        <strain evidence="3">JCM 17440</strain>
    </source>
</reference>
<sequence>MKKRKIAITTIAGAMVVSSFVAAPAAEARTVFRQNWNGSAKERASQDFVPKHKKIKVGGHCKKGGSARYFYTQLKRTKGSKNIFSSYSFPCTGSNHMDSRWVGVGKGTSYYLKWYGQKKDGKNGYKSPGQGVFAAA</sequence>
<dbReference type="EMBL" id="BAABAS010000016">
    <property type="protein sequence ID" value="GAA4237134.1"/>
    <property type="molecule type" value="Genomic_DNA"/>
</dbReference>
<proteinExistence type="predicted"/>
<organism evidence="2 3">
    <name type="scientific">Actinomadura meridiana</name>
    <dbReference type="NCBI Taxonomy" id="559626"/>
    <lineage>
        <taxon>Bacteria</taxon>
        <taxon>Bacillati</taxon>
        <taxon>Actinomycetota</taxon>
        <taxon>Actinomycetes</taxon>
        <taxon>Streptosporangiales</taxon>
        <taxon>Thermomonosporaceae</taxon>
        <taxon>Actinomadura</taxon>
    </lineage>
</organism>
<feature type="signal peptide" evidence="1">
    <location>
        <begin position="1"/>
        <end position="22"/>
    </location>
</feature>
<name>A0ABP8CBI0_9ACTN</name>
<accession>A0ABP8CBI0</accession>
<protein>
    <submittedName>
        <fullName evidence="2">Uncharacterized protein</fullName>
    </submittedName>
</protein>
<keyword evidence="1" id="KW-0732">Signal</keyword>
<gene>
    <name evidence="2" type="ORF">GCM10022254_48400</name>
</gene>
<comment type="caution">
    <text evidence="2">The sequence shown here is derived from an EMBL/GenBank/DDBJ whole genome shotgun (WGS) entry which is preliminary data.</text>
</comment>
<evidence type="ECO:0000256" key="1">
    <source>
        <dbReference type="SAM" id="SignalP"/>
    </source>
</evidence>
<dbReference type="Proteomes" id="UP001501710">
    <property type="component" value="Unassembled WGS sequence"/>
</dbReference>
<evidence type="ECO:0000313" key="2">
    <source>
        <dbReference type="EMBL" id="GAA4237134.1"/>
    </source>
</evidence>